<evidence type="ECO:0008006" key="5">
    <source>
        <dbReference type="Google" id="ProtNLM"/>
    </source>
</evidence>
<dbReference type="CDD" id="cd04301">
    <property type="entry name" value="NAT_SF"/>
    <property type="match status" value="1"/>
</dbReference>
<evidence type="ECO:0000259" key="1">
    <source>
        <dbReference type="PROSITE" id="PS51186"/>
    </source>
</evidence>
<keyword evidence="4" id="KW-1185">Reference proteome</keyword>
<dbReference type="InterPro" id="IPR016181">
    <property type="entry name" value="Acyl_CoA_acyltransferase"/>
</dbReference>
<accession>A0ABN4K150</accession>
<dbReference type="PROSITE" id="PS51729">
    <property type="entry name" value="GNAT_YJDJ"/>
    <property type="match status" value="1"/>
</dbReference>
<dbReference type="InterPro" id="IPR000182">
    <property type="entry name" value="GNAT_dom"/>
</dbReference>
<evidence type="ECO:0000313" key="4">
    <source>
        <dbReference type="Proteomes" id="UP000065533"/>
    </source>
</evidence>
<dbReference type="RefSeq" id="WP_058386538.1">
    <property type="nucleotide sequence ID" value="NZ_CP013661.2"/>
</dbReference>
<dbReference type="InterPro" id="IPR031165">
    <property type="entry name" value="GNAT_YJDJ"/>
</dbReference>
<feature type="domain" description="N-acetyltransferase" evidence="1">
    <location>
        <begin position="1"/>
        <end position="90"/>
    </location>
</feature>
<organism evidence="3 4">
    <name type="scientific">Planococcus kocurii</name>
    <dbReference type="NCBI Taxonomy" id="1374"/>
    <lineage>
        <taxon>Bacteria</taxon>
        <taxon>Bacillati</taxon>
        <taxon>Bacillota</taxon>
        <taxon>Bacilli</taxon>
        <taxon>Bacillales</taxon>
        <taxon>Caryophanaceae</taxon>
        <taxon>Planococcus</taxon>
    </lineage>
</organism>
<dbReference type="SUPFAM" id="SSF55729">
    <property type="entry name" value="Acyl-CoA N-acyltransferases (Nat)"/>
    <property type="match status" value="1"/>
</dbReference>
<proteinExistence type="predicted"/>
<protein>
    <recommendedName>
        <fullName evidence="5">N-acetyltransferase</fullName>
    </recommendedName>
</protein>
<reference evidence="3" key="1">
    <citation type="submission" date="2016-01" db="EMBL/GenBank/DDBJ databases">
        <title>Complete genome of Planococcus kocurri type strain.</title>
        <authorList>
            <person name="See-Too W.S."/>
        </authorList>
    </citation>
    <scope>NUCLEOTIDE SEQUENCE [LARGE SCALE GENOMIC DNA]</scope>
    <source>
        <strain evidence="3">ATCC 43650</strain>
    </source>
</reference>
<evidence type="ECO:0000259" key="2">
    <source>
        <dbReference type="PROSITE" id="PS51729"/>
    </source>
</evidence>
<dbReference type="Pfam" id="PF14542">
    <property type="entry name" value="Acetyltransf_CG"/>
    <property type="match status" value="1"/>
</dbReference>
<feature type="domain" description="N-acetyltransferase" evidence="2">
    <location>
        <begin position="2"/>
        <end position="88"/>
    </location>
</feature>
<dbReference type="Proteomes" id="UP000065533">
    <property type="component" value="Chromosome"/>
</dbReference>
<dbReference type="PANTHER" id="PTHR31435:SF10">
    <property type="entry name" value="BSR4717 PROTEIN"/>
    <property type="match status" value="1"/>
</dbReference>
<dbReference type="PANTHER" id="PTHR31435">
    <property type="entry name" value="PROTEIN NATD1"/>
    <property type="match status" value="1"/>
</dbReference>
<dbReference type="PROSITE" id="PS51186">
    <property type="entry name" value="GNAT"/>
    <property type="match status" value="1"/>
</dbReference>
<dbReference type="InterPro" id="IPR045057">
    <property type="entry name" value="Gcn5-rel_NAT"/>
</dbReference>
<name>A0ABN4K150_9BACL</name>
<sequence length="90" mass="10199">MDFIQENKKISAIENSEEIAFLSYTTKNEVLTIDHTEVSPQLEGQGIGQKLVAQIVEYARSENKKIDPQCPFANSVIEKTPEFQDVLENK</sequence>
<dbReference type="Gene3D" id="3.40.630.30">
    <property type="match status" value="1"/>
</dbReference>
<evidence type="ECO:0000313" key="3">
    <source>
        <dbReference type="EMBL" id="ALS79897.1"/>
    </source>
</evidence>
<dbReference type="EMBL" id="CP013661">
    <property type="protein sequence ID" value="ALS79897.1"/>
    <property type="molecule type" value="Genomic_DNA"/>
</dbReference>
<gene>
    <name evidence="3" type="ORF">AUO94_15270</name>
</gene>